<dbReference type="AlphaFoldDB" id="A0A382NUB4"/>
<dbReference type="InterPro" id="IPR036411">
    <property type="entry name" value="TorD-like_sf"/>
</dbReference>
<reference evidence="3" key="1">
    <citation type="submission" date="2018-05" db="EMBL/GenBank/DDBJ databases">
        <authorList>
            <person name="Lanie J.A."/>
            <person name="Ng W.-L."/>
            <person name="Kazmierczak K.M."/>
            <person name="Andrzejewski T.M."/>
            <person name="Davidsen T.M."/>
            <person name="Wayne K.J."/>
            <person name="Tettelin H."/>
            <person name="Glass J.I."/>
            <person name="Rusch D."/>
            <person name="Podicherti R."/>
            <person name="Tsui H.-C.T."/>
            <person name="Winkler M.E."/>
        </authorList>
    </citation>
    <scope>NUCLEOTIDE SEQUENCE</scope>
</reference>
<gene>
    <name evidence="3" type="ORF">METZ01_LOCUS315995</name>
</gene>
<dbReference type="PANTHER" id="PTHR34227">
    <property type="entry name" value="CHAPERONE PROTEIN YCDY"/>
    <property type="match status" value="1"/>
</dbReference>
<proteinExistence type="predicted"/>
<protein>
    <submittedName>
        <fullName evidence="3">Uncharacterized protein</fullName>
    </submittedName>
</protein>
<organism evidence="3">
    <name type="scientific">marine metagenome</name>
    <dbReference type="NCBI Taxonomy" id="408172"/>
    <lineage>
        <taxon>unclassified sequences</taxon>
        <taxon>metagenomes</taxon>
        <taxon>ecological metagenomes</taxon>
    </lineage>
</organism>
<sequence length="221" mass="25818">MNNQSNSKKRDQRFCNDDLRSPEKTAIPRSQGYELFSLLLSSPHDLDTKSKLHGGIPSTTGLPYSLDLSDLVNEFTDRDLVELKKEYSGLFEIGNEGPPAPIREDLFLLQPAGLREDLIRFYDYFGYTLGEKYQWQMDHLSIELEFMYFLCFQEHNLTEDRLSYQLAQLDFSTRHLSNWIPNFQSTLKRISPDDLYTKIVVELNKFIESDIEWQLGTIDDL</sequence>
<dbReference type="PANTHER" id="PTHR34227:SF1">
    <property type="entry name" value="DIMETHYL SULFOXIDE REDUCTASE CHAPERONE-RELATED"/>
    <property type="match status" value="1"/>
</dbReference>
<feature type="region of interest" description="Disordered" evidence="2">
    <location>
        <begin position="1"/>
        <end position="24"/>
    </location>
</feature>
<evidence type="ECO:0000313" key="3">
    <source>
        <dbReference type="EMBL" id="SVC63141.1"/>
    </source>
</evidence>
<feature type="compositionally biased region" description="Basic and acidic residues" evidence="2">
    <location>
        <begin position="8"/>
        <end position="23"/>
    </location>
</feature>
<evidence type="ECO:0000256" key="1">
    <source>
        <dbReference type="ARBA" id="ARBA00023186"/>
    </source>
</evidence>
<dbReference type="SUPFAM" id="SSF89155">
    <property type="entry name" value="TorD-like"/>
    <property type="match status" value="1"/>
</dbReference>
<dbReference type="Pfam" id="PF02613">
    <property type="entry name" value="Nitrate_red_del"/>
    <property type="match status" value="1"/>
</dbReference>
<evidence type="ECO:0000256" key="2">
    <source>
        <dbReference type="SAM" id="MobiDB-lite"/>
    </source>
</evidence>
<accession>A0A382NUB4</accession>
<dbReference type="EMBL" id="UINC01101927">
    <property type="protein sequence ID" value="SVC63141.1"/>
    <property type="molecule type" value="Genomic_DNA"/>
</dbReference>
<dbReference type="InterPro" id="IPR050289">
    <property type="entry name" value="TorD/DmsD_chaperones"/>
</dbReference>
<keyword evidence="1" id="KW-0143">Chaperone</keyword>
<dbReference type="InterPro" id="IPR020945">
    <property type="entry name" value="DMSO/NO3_reduct_chaperone"/>
</dbReference>
<dbReference type="Gene3D" id="1.10.3480.10">
    <property type="entry name" value="TorD-like"/>
    <property type="match status" value="1"/>
</dbReference>
<name>A0A382NUB4_9ZZZZ</name>